<feature type="transmembrane region" description="Helical" evidence="1">
    <location>
        <begin position="12"/>
        <end position="35"/>
    </location>
</feature>
<accession>A0A1I5GED4</accession>
<evidence type="ECO:0008006" key="4">
    <source>
        <dbReference type="Google" id="ProtNLM"/>
    </source>
</evidence>
<evidence type="ECO:0000313" key="3">
    <source>
        <dbReference type="Proteomes" id="UP000199614"/>
    </source>
</evidence>
<feature type="transmembrane region" description="Helical" evidence="1">
    <location>
        <begin position="90"/>
        <end position="110"/>
    </location>
</feature>
<sequence length="175" mass="18699">MRGGRPGPARLASIVFAWLAITTFSGVLVETWLVYPNIFGDVPASLARGSEFFSEVGPGDVFPVLGAATLVTGAVTAGLVWPWPAVRLRVLAAVGVNLVGEFGFSAWYFWPRNQVLFTEGAAVHPAGELARVAWEFETGHWLRLGLCAVTAVLAFAALLRLLERTGAPAPVREPV</sequence>
<name>A0A1I5GED4_PSUAM</name>
<keyword evidence="3" id="KW-1185">Reference proteome</keyword>
<reference evidence="2 3" key="1">
    <citation type="submission" date="2016-10" db="EMBL/GenBank/DDBJ databases">
        <authorList>
            <person name="de Groot N.N."/>
        </authorList>
    </citation>
    <scope>NUCLEOTIDE SEQUENCE [LARGE SCALE GENOMIC DNA]</scope>
    <source>
        <strain evidence="2 3">CGMCC 4.1877</strain>
    </source>
</reference>
<evidence type="ECO:0000313" key="2">
    <source>
        <dbReference type="EMBL" id="SFO34415.1"/>
    </source>
</evidence>
<keyword evidence="1" id="KW-0472">Membrane</keyword>
<protein>
    <recommendedName>
        <fullName evidence="4">DUF1772 domain-containing protein</fullName>
    </recommendedName>
</protein>
<feature type="transmembrane region" description="Helical" evidence="1">
    <location>
        <begin position="141"/>
        <end position="162"/>
    </location>
</feature>
<feature type="transmembrane region" description="Helical" evidence="1">
    <location>
        <begin position="61"/>
        <end position="83"/>
    </location>
</feature>
<proteinExistence type="predicted"/>
<dbReference type="AlphaFoldDB" id="A0A1I5GED4"/>
<evidence type="ECO:0000256" key="1">
    <source>
        <dbReference type="SAM" id="Phobius"/>
    </source>
</evidence>
<keyword evidence="1" id="KW-0812">Transmembrane</keyword>
<gene>
    <name evidence="2" type="ORF">SAMN05216207_104610</name>
</gene>
<dbReference type="EMBL" id="FOUY01000046">
    <property type="protein sequence ID" value="SFO34415.1"/>
    <property type="molecule type" value="Genomic_DNA"/>
</dbReference>
<dbReference type="STRING" id="260086.SAMN05216207_104610"/>
<organism evidence="2 3">
    <name type="scientific">Pseudonocardia ammonioxydans</name>
    <dbReference type="NCBI Taxonomy" id="260086"/>
    <lineage>
        <taxon>Bacteria</taxon>
        <taxon>Bacillati</taxon>
        <taxon>Actinomycetota</taxon>
        <taxon>Actinomycetes</taxon>
        <taxon>Pseudonocardiales</taxon>
        <taxon>Pseudonocardiaceae</taxon>
        <taxon>Pseudonocardia</taxon>
    </lineage>
</organism>
<dbReference type="Proteomes" id="UP000199614">
    <property type="component" value="Unassembled WGS sequence"/>
</dbReference>
<keyword evidence="1" id="KW-1133">Transmembrane helix</keyword>